<feature type="compositionally biased region" description="Basic and acidic residues" evidence="1">
    <location>
        <begin position="65"/>
        <end position="87"/>
    </location>
</feature>
<proteinExistence type="predicted"/>
<accession>A0ABN3CR17</accession>
<feature type="region of interest" description="Disordered" evidence="1">
    <location>
        <begin position="38"/>
        <end position="105"/>
    </location>
</feature>
<keyword evidence="3" id="KW-1185">Reference proteome</keyword>
<evidence type="ECO:0000313" key="3">
    <source>
        <dbReference type="Proteomes" id="UP001499843"/>
    </source>
</evidence>
<organism evidence="2 3">
    <name type="scientific">Nonomuraea monospora</name>
    <dbReference type="NCBI Taxonomy" id="568818"/>
    <lineage>
        <taxon>Bacteria</taxon>
        <taxon>Bacillati</taxon>
        <taxon>Actinomycetota</taxon>
        <taxon>Actinomycetes</taxon>
        <taxon>Streptosporangiales</taxon>
        <taxon>Streptosporangiaceae</taxon>
        <taxon>Nonomuraea</taxon>
    </lineage>
</organism>
<gene>
    <name evidence="2" type="ORF">GCM10009850_072450</name>
</gene>
<reference evidence="2 3" key="1">
    <citation type="journal article" date="2019" name="Int. J. Syst. Evol. Microbiol.">
        <title>The Global Catalogue of Microorganisms (GCM) 10K type strain sequencing project: providing services to taxonomists for standard genome sequencing and annotation.</title>
        <authorList>
            <consortium name="The Broad Institute Genomics Platform"/>
            <consortium name="The Broad Institute Genome Sequencing Center for Infectious Disease"/>
            <person name="Wu L."/>
            <person name="Ma J."/>
        </authorList>
    </citation>
    <scope>NUCLEOTIDE SEQUENCE [LARGE SCALE GENOMIC DNA]</scope>
    <source>
        <strain evidence="2 3">JCM 16114</strain>
    </source>
</reference>
<dbReference type="Proteomes" id="UP001499843">
    <property type="component" value="Unassembled WGS sequence"/>
</dbReference>
<dbReference type="EMBL" id="BAAAQX010000022">
    <property type="protein sequence ID" value="GAA2211785.1"/>
    <property type="molecule type" value="Genomic_DNA"/>
</dbReference>
<comment type="caution">
    <text evidence="2">The sequence shown here is derived from an EMBL/GenBank/DDBJ whole genome shotgun (WGS) entry which is preliminary data.</text>
</comment>
<protein>
    <submittedName>
        <fullName evidence="2">Uncharacterized protein</fullName>
    </submittedName>
</protein>
<evidence type="ECO:0000256" key="1">
    <source>
        <dbReference type="SAM" id="MobiDB-lite"/>
    </source>
</evidence>
<dbReference type="RefSeq" id="WP_344485024.1">
    <property type="nucleotide sequence ID" value="NZ_BAAAQX010000022.1"/>
</dbReference>
<evidence type="ECO:0000313" key="2">
    <source>
        <dbReference type="EMBL" id="GAA2211785.1"/>
    </source>
</evidence>
<sequence>MLEDDPIGSGGTGTVWRGYDQRLRRPVGICAKLVPRARKIIPSMDGGTESTPAEPSDEPSGSAAFEKERTGFLKDAMRLDDHADETRTTGAVAPPRGRDLVKAAA</sequence>
<name>A0ABN3CR17_9ACTN</name>
<feature type="compositionally biased region" description="Basic and acidic residues" evidence="1">
    <location>
        <begin position="96"/>
        <end position="105"/>
    </location>
</feature>